<keyword evidence="3" id="KW-1185">Reference proteome</keyword>
<keyword evidence="2" id="KW-0067">ATP-binding</keyword>
<dbReference type="AlphaFoldDB" id="I4D587"/>
<keyword evidence="2" id="KW-0547">Nucleotide-binding</keyword>
<dbReference type="KEGG" id="dai:Desaci_1985"/>
<dbReference type="Proteomes" id="UP000002892">
    <property type="component" value="Chromosome"/>
</dbReference>
<proteinExistence type="predicted"/>
<dbReference type="EMBL" id="CP003639">
    <property type="protein sequence ID" value="AFM40961.1"/>
    <property type="molecule type" value="Genomic_DNA"/>
</dbReference>
<accession>I4D587</accession>
<dbReference type="InterPro" id="IPR009270">
    <property type="entry name" value="DUF927"/>
</dbReference>
<sequence>MSNDTTVSANGQSQHQLSGIRRCVTGGDEIAEAIQAVASLDELKSIIKNNVTLINKIRSFCRRENITSMNAILRDIGRMWKQFVDLTDDPEFHRFQDFMLDLLSNNEERNYLGILFVEYLGYVKAEKNLERGEPVKPFYPNATIDIPDDLTLPSILYSIDNRGGVWRQNSLICSGALIITKRIISLDDERYTYELAFQTEIGKWATAKIPSDYLSDSKKFTPYIGYGIQVGTNTIKAAMEYLSAFTHSNGDNIPTVQGTSHLGWNKDKILIDTQNPNLEIIVEPHLNPTLKAIISKGTLDEWVENVFNIAMEDRTNGKFLLGLCSTLGSLFLEPLGRPNGWFLHLHGASRSGKSTTMKAIASAIGYPINQGVWRSWDNTKVYLERYCAFMGSIGVFLDEAKAEMKNIIQETVYMIANGMGRGRGTVGGVAQTLTWKLNVVSTGEFDLKETANQEGFENRIISLTPKPGCSFFKNGNCTATILEDNMGKYYGTLIKAYAPLVEDLGQDEIVIRFKEAKNLLLARLDDEHKQSGRVHTFLDYFSIMLVALDLFMAKILILEPEQTHDYFEVFLIEFDEFLGGIVETREDRSEKVVNAIRSLFFCNRSKFKADGKGFEPSVGGWWGKIISIDQNSVTVGIRPEIVVDQLKRSGYSVSEFERAAIASGEFIRCGDKKHMLPEFNINGGKIRGYKLKFEAKAEEEEVTDQKDKKK</sequence>
<dbReference type="OrthoDB" id="158067at2"/>
<keyword evidence="2" id="KW-0347">Helicase</keyword>
<dbReference type="SUPFAM" id="SSF52540">
    <property type="entry name" value="P-loop containing nucleoside triphosphate hydrolases"/>
    <property type="match status" value="1"/>
</dbReference>
<dbReference type="STRING" id="646529.Desaci_1985"/>
<reference evidence="2 3" key="1">
    <citation type="journal article" date="2012" name="J. Bacteriol.">
        <title>Complete genome sequences of Desulfosporosinus orientis DSM765T, Desulfosporosinus youngiae DSM17734T, Desulfosporosinus meridiei DSM13257T, and Desulfosporosinus acidiphilus DSM22704T.</title>
        <authorList>
            <person name="Pester M."/>
            <person name="Brambilla E."/>
            <person name="Alazard D."/>
            <person name="Rattei T."/>
            <person name="Weinmaier T."/>
            <person name="Han J."/>
            <person name="Lucas S."/>
            <person name="Lapidus A."/>
            <person name="Cheng J.F."/>
            <person name="Goodwin L."/>
            <person name="Pitluck S."/>
            <person name="Peters L."/>
            <person name="Ovchinnikova G."/>
            <person name="Teshima H."/>
            <person name="Detter J.C."/>
            <person name="Han C.S."/>
            <person name="Tapia R."/>
            <person name="Land M.L."/>
            <person name="Hauser L."/>
            <person name="Kyrpides N.C."/>
            <person name="Ivanova N.N."/>
            <person name="Pagani I."/>
            <person name="Huntmann M."/>
            <person name="Wei C.L."/>
            <person name="Davenport K.W."/>
            <person name="Daligault H."/>
            <person name="Chain P.S."/>
            <person name="Chen A."/>
            <person name="Mavromatis K."/>
            <person name="Markowitz V."/>
            <person name="Szeto E."/>
            <person name="Mikhailova N."/>
            <person name="Pati A."/>
            <person name="Wagner M."/>
            <person name="Woyke T."/>
            <person name="Ollivier B."/>
            <person name="Klenk H.P."/>
            <person name="Spring S."/>
            <person name="Loy A."/>
        </authorList>
    </citation>
    <scope>NUCLEOTIDE SEQUENCE [LARGE SCALE GENOMIC DNA]</scope>
    <source>
        <strain evidence="3">DSM 22704 / JCM 16185 / SJ4</strain>
    </source>
</reference>
<gene>
    <name evidence="2" type="ordered locus">Desaci_1985</name>
</gene>
<dbReference type="GO" id="GO:0004386">
    <property type="term" value="F:helicase activity"/>
    <property type="evidence" value="ECO:0007669"/>
    <property type="project" value="UniProtKB-KW"/>
</dbReference>
<dbReference type="HOGENOM" id="CLU_388688_0_0_9"/>
<feature type="domain" description="DUF927" evidence="1">
    <location>
        <begin position="171"/>
        <end position="433"/>
    </location>
</feature>
<dbReference type="InterPro" id="IPR027417">
    <property type="entry name" value="P-loop_NTPase"/>
</dbReference>
<dbReference type="eggNOG" id="COG5519">
    <property type="taxonomic scope" value="Bacteria"/>
</dbReference>
<dbReference type="RefSeq" id="WP_014826966.1">
    <property type="nucleotide sequence ID" value="NC_018068.1"/>
</dbReference>
<evidence type="ECO:0000313" key="2">
    <source>
        <dbReference type="EMBL" id="AFM40961.1"/>
    </source>
</evidence>
<evidence type="ECO:0000313" key="3">
    <source>
        <dbReference type="Proteomes" id="UP000002892"/>
    </source>
</evidence>
<evidence type="ECO:0000259" key="1">
    <source>
        <dbReference type="Pfam" id="PF06048"/>
    </source>
</evidence>
<protein>
    <submittedName>
        <fullName evidence="2">DNA/RNA helicase, superfamily II</fullName>
    </submittedName>
</protein>
<dbReference type="Pfam" id="PF06048">
    <property type="entry name" value="DUF927"/>
    <property type="match status" value="1"/>
</dbReference>
<keyword evidence="2" id="KW-0378">Hydrolase</keyword>
<name>I4D587_DESAJ</name>
<organism evidence="2 3">
    <name type="scientific">Desulfosporosinus acidiphilus (strain DSM 22704 / JCM 16185 / SJ4)</name>
    <dbReference type="NCBI Taxonomy" id="646529"/>
    <lineage>
        <taxon>Bacteria</taxon>
        <taxon>Bacillati</taxon>
        <taxon>Bacillota</taxon>
        <taxon>Clostridia</taxon>
        <taxon>Eubacteriales</taxon>
        <taxon>Desulfitobacteriaceae</taxon>
        <taxon>Desulfosporosinus</taxon>
    </lineage>
</organism>